<evidence type="ECO:0000256" key="1">
    <source>
        <dbReference type="ARBA" id="ARBA00009533"/>
    </source>
</evidence>
<dbReference type="RefSeq" id="WP_077658750.1">
    <property type="nucleotide sequence ID" value="NZ_CP040021.1"/>
</dbReference>
<evidence type="ECO:0000256" key="2">
    <source>
        <dbReference type="ARBA" id="ARBA00022793"/>
    </source>
</evidence>
<evidence type="ECO:0000256" key="3">
    <source>
        <dbReference type="SAM" id="MobiDB-lite"/>
    </source>
</evidence>
<organism evidence="4 5">
    <name type="scientific">Salinivibrio kushneri</name>
    <dbReference type="NCBI Taxonomy" id="1908198"/>
    <lineage>
        <taxon>Bacteria</taxon>
        <taxon>Pseudomonadati</taxon>
        <taxon>Pseudomonadota</taxon>
        <taxon>Gammaproteobacteria</taxon>
        <taxon>Vibrionales</taxon>
        <taxon>Vibrionaceae</taxon>
        <taxon>Salinivibrio</taxon>
    </lineage>
</organism>
<dbReference type="InterPro" id="IPR015421">
    <property type="entry name" value="PyrdxlP-dep_Trfase_major"/>
</dbReference>
<protein>
    <recommendedName>
        <fullName evidence="6">Glutamate decarboxylase</fullName>
    </recommendedName>
</protein>
<accession>A0AB36K3Q0</accession>
<dbReference type="PANTHER" id="PTHR46101:SF18">
    <property type="entry name" value="HISTIDINE DECARBOXYLASE"/>
    <property type="match status" value="1"/>
</dbReference>
<proteinExistence type="inferred from homology"/>
<comment type="similarity">
    <text evidence="1">Belongs to the group II decarboxylase family.</text>
</comment>
<keyword evidence="2" id="KW-0210">Decarboxylase</keyword>
<comment type="caution">
    <text evidence="4">The sequence shown here is derived from an EMBL/GenBank/DDBJ whole genome shotgun (WGS) entry which is preliminary data.</text>
</comment>
<dbReference type="GO" id="GO:0016831">
    <property type="term" value="F:carboxy-lyase activity"/>
    <property type="evidence" value="ECO:0007669"/>
    <property type="project" value="UniProtKB-KW"/>
</dbReference>
<evidence type="ECO:0000313" key="4">
    <source>
        <dbReference type="EMBL" id="OOE41760.1"/>
    </source>
</evidence>
<name>A0AB36K3Q0_9GAMM</name>
<evidence type="ECO:0008006" key="6">
    <source>
        <dbReference type="Google" id="ProtNLM"/>
    </source>
</evidence>
<dbReference type="InterPro" id="IPR051151">
    <property type="entry name" value="Group_II_Decarboxylase"/>
</dbReference>
<dbReference type="InterPro" id="IPR015424">
    <property type="entry name" value="PyrdxlP-dep_Trfase"/>
</dbReference>
<dbReference type="AlphaFoldDB" id="A0AB36K3Q0"/>
<dbReference type="Proteomes" id="UP000189021">
    <property type="component" value="Unassembled WGS sequence"/>
</dbReference>
<gene>
    <name evidence="4" type="ORF">BZG00_01970</name>
</gene>
<keyword evidence="2" id="KW-0456">Lyase</keyword>
<dbReference type="PANTHER" id="PTHR46101">
    <property type="match status" value="1"/>
</dbReference>
<feature type="compositionally biased region" description="Basic residues" evidence="3">
    <location>
        <begin position="648"/>
        <end position="660"/>
    </location>
</feature>
<dbReference type="EMBL" id="MUEK01000001">
    <property type="protein sequence ID" value="OOE41760.1"/>
    <property type="molecule type" value="Genomic_DNA"/>
</dbReference>
<evidence type="ECO:0000313" key="5">
    <source>
        <dbReference type="Proteomes" id="UP000189021"/>
    </source>
</evidence>
<feature type="region of interest" description="Disordered" evidence="3">
    <location>
        <begin position="639"/>
        <end position="660"/>
    </location>
</feature>
<sequence length="660" mass="75007">MKKTNIHYGPSQRPWYEQVPDFAKDYVSAPTHDPLVVYQQRNQSFVLQQTSLCSQDFEIPPHGLSDAEQYQAMKTFFVYSAQQADRFLGYQVESRFTQAEPSLRDYAPVQSDLEQGNWRQVDYPSRIAPFLTMSLNNVGDPFVDGDFTLNSKNIERMVLDYYACLWRAQWPSLGYQPHNEHVTPAQQNESYWGYVLTMGSTEGNLYAMLNARDYLSGRMLLRDQLAEQAQCAQKNSRIDEQSEYFSVYPDTGEAKYHPVAFFSEDTHYSIVKAMEVEKIDTFATLGRRLYPEQNPLNQGEPWPDAVPSQGPTEALPVGSGAVDIDSLITLVRFFAQKGHPILVVLNFGTTFKGAYDDVPKALAELEQVLKEAGLYERKVTVKTDTGKTHEEMRSGYWIHIDGALGANYAPFIQMASPHDMPLPNNLGKNIPKEDIAAMPAFDFSLPMVHSMVASGHKWPGSPWPTGVYMTKQKYMVSPPDDPEYIGSPDTTFAGSRSGLSPLILWHFFATNSYQQQREKALYAIELAYYAVEKLEEVAAYWREKSLGRPEEECPPDGLWLQHTPLSLSLIFSQPSDEIIAKYSLAKETITDPNDNNFRRQYVHLFTMWDVSEARIDALCNDLMSPNALKPLSDVKMQIDTPSRDLPKNHTHLPLKGRSFR</sequence>
<keyword evidence="5" id="KW-1185">Reference proteome</keyword>
<dbReference type="SUPFAM" id="SSF53383">
    <property type="entry name" value="PLP-dependent transferases"/>
    <property type="match status" value="1"/>
</dbReference>
<dbReference type="Gene3D" id="3.40.640.10">
    <property type="entry name" value="Type I PLP-dependent aspartate aminotransferase-like (Major domain)"/>
    <property type="match status" value="1"/>
</dbReference>
<reference evidence="4 5" key="1">
    <citation type="journal article" date="2017" name="Genome Announc.">
        <title>Draft Genome Sequences of Salinivibrio proteolyticus, Salinivibrio sharmensis, Salinivibrio siamensis, Salinivibrio costicola subsp. alcaliphilus, Salinivibrio costicola subsp. vallismortis, and 29 New Isolates Belonging to the Genus Salinivibrio.</title>
        <authorList>
            <person name="Lopez-Hermoso C."/>
            <person name="de la Haba R.R."/>
            <person name="Sanchez-Porro C."/>
            <person name="Bayliss S.C."/>
            <person name="Feil E.J."/>
            <person name="Ventosa A."/>
        </authorList>
    </citation>
    <scope>NUCLEOTIDE SEQUENCE [LARGE SCALE GENOMIC DNA]</scope>
    <source>
        <strain evidence="4 5">AL184</strain>
    </source>
</reference>